<accession>A0A7J0CR39</accession>
<name>A0A7J0CR39_STRMI</name>
<protein>
    <submittedName>
        <fullName evidence="1">Uncharacterized protein</fullName>
    </submittedName>
</protein>
<reference evidence="1 2" key="1">
    <citation type="submission" date="2020-05" db="EMBL/GenBank/DDBJ databases">
        <title>Whole genome shotgun sequence of Streptomyces microflavus NBRC 13062.</title>
        <authorList>
            <person name="Komaki H."/>
            <person name="Tamura T."/>
        </authorList>
    </citation>
    <scope>NUCLEOTIDE SEQUENCE [LARGE SCALE GENOMIC DNA]</scope>
    <source>
        <strain evidence="1 2">NBRC 13062</strain>
    </source>
</reference>
<comment type="caution">
    <text evidence="1">The sequence shown here is derived from an EMBL/GenBank/DDBJ whole genome shotgun (WGS) entry which is preliminary data.</text>
</comment>
<sequence length="91" mass="9440">MPGLRGETQRGSDRARLVLTAEVGAPAHLLQVPVGTGERCRPPGAPQRGFGRDLVAATAHDAVTVDPVHGLAYGVHGIGHSGQSTERGERV</sequence>
<dbReference type="AlphaFoldDB" id="A0A7J0CR39"/>
<gene>
    <name evidence="1" type="ORF">Smic_35260</name>
</gene>
<evidence type="ECO:0000313" key="1">
    <source>
        <dbReference type="EMBL" id="GFN04970.1"/>
    </source>
</evidence>
<evidence type="ECO:0000313" key="2">
    <source>
        <dbReference type="Proteomes" id="UP000498740"/>
    </source>
</evidence>
<proteinExistence type="predicted"/>
<dbReference type="EMBL" id="BLWD01000001">
    <property type="protein sequence ID" value="GFN04970.1"/>
    <property type="molecule type" value="Genomic_DNA"/>
</dbReference>
<dbReference type="Proteomes" id="UP000498740">
    <property type="component" value="Unassembled WGS sequence"/>
</dbReference>
<organism evidence="1 2">
    <name type="scientific">Streptomyces microflavus</name>
    <name type="common">Streptomyces lipmanii</name>
    <dbReference type="NCBI Taxonomy" id="1919"/>
    <lineage>
        <taxon>Bacteria</taxon>
        <taxon>Bacillati</taxon>
        <taxon>Actinomycetota</taxon>
        <taxon>Actinomycetes</taxon>
        <taxon>Kitasatosporales</taxon>
        <taxon>Streptomycetaceae</taxon>
        <taxon>Streptomyces</taxon>
    </lineage>
</organism>